<keyword evidence="4" id="KW-0862">Zinc</keyword>
<keyword evidence="8" id="KW-1185">Reference proteome</keyword>
<gene>
    <name evidence="7" type="ORF">TOPH_06304</name>
</gene>
<dbReference type="STRING" id="1163406.A0A0L0N513"/>
<protein>
    <submittedName>
        <fullName evidence="7">4,5-DOPA dioxygenase extradiol</fullName>
    </submittedName>
</protein>
<dbReference type="InterPro" id="IPR014436">
    <property type="entry name" value="Extradiol_dOase_DODA"/>
</dbReference>
<evidence type="ECO:0000256" key="1">
    <source>
        <dbReference type="ARBA" id="ARBA00001947"/>
    </source>
</evidence>
<evidence type="ECO:0000256" key="4">
    <source>
        <dbReference type="ARBA" id="ARBA00022833"/>
    </source>
</evidence>
<dbReference type="PANTHER" id="PTHR30096">
    <property type="entry name" value="4,5-DOPA DIOXYGENASE EXTRADIOL-LIKE PROTEIN"/>
    <property type="match status" value="1"/>
</dbReference>
<dbReference type="AlphaFoldDB" id="A0A0L0N513"/>
<keyword evidence="7" id="KW-0223">Dioxygenase</keyword>
<proteinExistence type="inferred from homology"/>
<feature type="domain" description="Extradiol ring-cleavage dioxygenase class III enzyme subunit B" evidence="6">
    <location>
        <begin position="52"/>
        <end position="238"/>
    </location>
</feature>
<dbReference type="OrthoDB" id="7396853at2759"/>
<comment type="caution">
    <text evidence="7">The sequence shown here is derived from an EMBL/GenBank/DDBJ whole genome shotgun (WGS) entry which is preliminary data.</text>
</comment>
<accession>A0A0L0N513</accession>
<evidence type="ECO:0000313" key="7">
    <source>
        <dbReference type="EMBL" id="KND89094.1"/>
    </source>
</evidence>
<dbReference type="PIRSF" id="PIRSF006157">
    <property type="entry name" value="Doxgns_DODA"/>
    <property type="match status" value="1"/>
</dbReference>
<reference evidence="7 8" key="1">
    <citation type="journal article" date="2015" name="BMC Genomics">
        <title>The genome of the truffle-parasite Tolypocladium ophioglossoides and the evolution of antifungal peptaibiotics.</title>
        <authorList>
            <person name="Quandt C.A."/>
            <person name="Bushley K.E."/>
            <person name="Spatafora J.W."/>
        </authorList>
    </citation>
    <scope>NUCLEOTIDE SEQUENCE [LARGE SCALE GENOMIC DNA]</scope>
    <source>
        <strain evidence="7 8">CBS 100239</strain>
    </source>
</reference>
<name>A0A0L0N513_TOLOC</name>
<evidence type="ECO:0000256" key="2">
    <source>
        <dbReference type="ARBA" id="ARBA00007581"/>
    </source>
</evidence>
<dbReference type="Pfam" id="PF02900">
    <property type="entry name" value="LigB"/>
    <property type="match status" value="1"/>
</dbReference>
<dbReference type="GO" id="GO:0008270">
    <property type="term" value="F:zinc ion binding"/>
    <property type="evidence" value="ECO:0007669"/>
    <property type="project" value="InterPro"/>
</dbReference>
<dbReference type="Gene3D" id="3.40.830.10">
    <property type="entry name" value="LigB-like"/>
    <property type="match status" value="1"/>
</dbReference>
<keyword evidence="3" id="KW-0479">Metal-binding</keyword>
<dbReference type="SUPFAM" id="SSF53213">
    <property type="entry name" value="LigB-like"/>
    <property type="match status" value="1"/>
</dbReference>
<dbReference type="EMBL" id="LFRF01000021">
    <property type="protein sequence ID" value="KND89094.1"/>
    <property type="molecule type" value="Genomic_DNA"/>
</dbReference>
<dbReference type="GO" id="GO:0016702">
    <property type="term" value="F:oxidoreductase activity, acting on single donors with incorporation of molecular oxygen, incorporation of two atoms of oxygen"/>
    <property type="evidence" value="ECO:0007669"/>
    <property type="project" value="UniProtKB-ARBA"/>
</dbReference>
<dbReference type="InterPro" id="IPR004183">
    <property type="entry name" value="Xdiol_dOase_suB"/>
</dbReference>
<comment type="cofactor">
    <cofactor evidence="1">
        <name>Zn(2+)</name>
        <dbReference type="ChEBI" id="CHEBI:29105"/>
    </cofactor>
</comment>
<dbReference type="CDD" id="cd07363">
    <property type="entry name" value="45_DOPA_Dioxygenase"/>
    <property type="match status" value="1"/>
</dbReference>
<dbReference type="GO" id="GO:0008198">
    <property type="term" value="F:ferrous iron binding"/>
    <property type="evidence" value="ECO:0007669"/>
    <property type="project" value="InterPro"/>
</dbReference>
<sequence>MPVAPVIALSHGGGPLPILGDPNHKSIIYSLKNRVPKILGLGTPAQPRAIVLYNFPEEAYQLKYPAPGEPGVAATIRAAFEEAGLQPQLDDKRGWDHGVFVPLTLVNPKADIPVVQLSVLHSEDPTAHLRMGAALARLRADNIAIIGSGFASFHNFATMRAIRSYPPAQFAAFKADSDEWNSALTAALAAGSKESRWNGLKDWRGMPHADRMHPPAGGEHFMPLVVCAGAAGEGEETKFYKDEYSGLDIFTYYWGVEQVE</sequence>
<organism evidence="7 8">
    <name type="scientific">Tolypocladium ophioglossoides (strain CBS 100239)</name>
    <name type="common">Snaketongue truffleclub</name>
    <name type="synonym">Elaphocordyceps ophioglossoides</name>
    <dbReference type="NCBI Taxonomy" id="1163406"/>
    <lineage>
        <taxon>Eukaryota</taxon>
        <taxon>Fungi</taxon>
        <taxon>Dikarya</taxon>
        <taxon>Ascomycota</taxon>
        <taxon>Pezizomycotina</taxon>
        <taxon>Sordariomycetes</taxon>
        <taxon>Hypocreomycetidae</taxon>
        <taxon>Hypocreales</taxon>
        <taxon>Ophiocordycipitaceae</taxon>
        <taxon>Tolypocladium</taxon>
    </lineage>
</organism>
<evidence type="ECO:0000259" key="6">
    <source>
        <dbReference type="Pfam" id="PF02900"/>
    </source>
</evidence>
<dbReference type="PANTHER" id="PTHR30096:SF0">
    <property type="entry name" value="4,5-DOPA DIOXYGENASE EXTRADIOL-LIKE PROTEIN"/>
    <property type="match status" value="1"/>
</dbReference>
<comment type="similarity">
    <text evidence="2">Belongs to the DODA-type extradiol aromatic ring-opening dioxygenase family.</text>
</comment>
<evidence type="ECO:0000256" key="5">
    <source>
        <dbReference type="ARBA" id="ARBA00023002"/>
    </source>
</evidence>
<evidence type="ECO:0000256" key="3">
    <source>
        <dbReference type="ARBA" id="ARBA00022723"/>
    </source>
</evidence>
<dbReference type="Proteomes" id="UP000036947">
    <property type="component" value="Unassembled WGS sequence"/>
</dbReference>
<evidence type="ECO:0000313" key="8">
    <source>
        <dbReference type="Proteomes" id="UP000036947"/>
    </source>
</evidence>
<keyword evidence="5" id="KW-0560">Oxidoreductase</keyword>